<dbReference type="InterPro" id="IPR004367">
    <property type="entry name" value="Cyclin_C-dom"/>
</dbReference>
<dbReference type="PANTHER" id="PTHR10177">
    <property type="entry name" value="CYCLINS"/>
    <property type="match status" value="1"/>
</dbReference>
<evidence type="ECO:0000313" key="8">
    <source>
        <dbReference type="Proteomes" id="UP000015453"/>
    </source>
</evidence>
<feature type="non-terminal residue" evidence="7">
    <location>
        <position position="1"/>
    </location>
</feature>
<dbReference type="InterPro" id="IPR036915">
    <property type="entry name" value="Cyclin-like_sf"/>
</dbReference>
<feature type="signal peptide" evidence="4">
    <location>
        <begin position="1"/>
        <end position="21"/>
    </location>
</feature>
<dbReference type="SUPFAM" id="SSF47954">
    <property type="entry name" value="Cyclin-like"/>
    <property type="match status" value="2"/>
</dbReference>
<evidence type="ECO:0000256" key="3">
    <source>
        <dbReference type="ARBA" id="ARBA00023306"/>
    </source>
</evidence>
<dbReference type="AlphaFoldDB" id="S8DCZ8"/>
<sequence>NIQKISGWPLRLLSVACLSLAAKLEEPLVPSLVDLQVEEGGKFIFEPRTIKRMELLVLTVMDWRLRSVSPFCYIAFFSRKIDPSGSCSGILTSGAKEIILSTIKESSRLIEYRPSCVAAAAVLYAATDLPSLSFLTAQHAVSWSDGLHKEHIMSCYQVMNEMGSKSNS</sequence>
<evidence type="ECO:0000259" key="6">
    <source>
        <dbReference type="Pfam" id="PF02984"/>
    </source>
</evidence>
<name>S8DCZ8_9LAMI</name>
<dbReference type="InterPro" id="IPR006671">
    <property type="entry name" value="Cyclin_N"/>
</dbReference>
<evidence type="ECO:0000256" key="2">
    <source>
        <dbReference type="ARBA" id="ARBA00023127"/>
    </source>
</evidence>
<dbReference type="Pfam" id="PF02984">
    <property type="entry name" value="Cyclin_C"/>
    <property type="match status" value="1"/>
</dbReference>
<keyword evidence="8" id="KW-1185">Reference proteome</keyword>
<accession>S8DCZ8</accession>
<dbReference type="Gene3D" id="1.10.472.10">
    <property type="entry name" value="Cyclin-like"/>
    <property type="match status" value="2"/>
</dbReference>
<evidence type="ECO:0000313" key="7">
    <source>
        <dbReference type="EMBL" id="EPS60688.1"/>
    </source>
</evidence>
<evidence type="ECO:0000256" key="4">
    <source>
        <dbReference type="SAM" id="SignalP"/>
    </source>
</evidence>
<keyword evidence="4" id="KW-0732">Signal</keyword>
<dbReference type="OrthoDB" id="5590282at2759"/>
<dbReference type="InterPro" id="IPR039361">
    <property type="entry name" value="Cyclin"/>
</dbReference>
<feature type="domain" description="Cyclin C-terminal" evidence="6">
    <location>
        <begin position="68"/>
        <end position="166"/>
    </location>
</feature>
<reference evidence="7 8" key="1">
    <citation type="journal article" date="2013" name="BMC Genomics">
        <title>The miniature genome of a carnivorous plant Genlisea aurea contains a low number of genes and short non-coding sequences.</title>
        <authorList>
            <person name="Leushkin E.V."/>
            <person name="Sutormin R.A."/>
            <person name="Nabieva E.R."/>
            <person name="Penin A.A."/>
            <person name="Kondrashov A.S."/>
            <person name="Logacheva M.D."/>
        </authorList>
    </citation>
    <scope>NUCLEOTIDE SEQUENCE [LARGE SCALE GENOMIC DNA]</scope>
</reference>
<comment type="caution">
    <text evidence="7">The sequence shown here is derived from an EMBL/GenBank/DDBJ whole genome shotgun (WGS) entry which is preliminary data.</text>
</comment>
<dbReference type="EMBL" id="AUSU01007367">
    <property type="protein sequence ID" value="EPS60688.1"/>
    <property type="molecule type" value="Genomic_DNA"/>
</dbReference>
<evidence type="ECO:0000256" key="1">
    <source>
        <dbReference type="ARBA" id="ARBA00022618"/>
    </source>
</evidence>
<proteinExistence type="predicted"/>
<evidence type="ECO:0008006" key="9">
    <source>
        <dbReference type="Google" id="ProtNLM"/>
    </source>
</evidence>
<protein>
    <recommendedName>
        <fullName evidence="9">Cyclin C-terminal domain-containing protein</fullName>
    </recommendedName>
</protein>
<dbReference type="Proteomes" id="UP000015453">
    <property type="component" value="Unassembled WGS sequence"/>
</dbReference>
<evidence type="ECO:0000259" key="5">
    <source>
        <dbReference type="Pfam" id="PF00134"/>
    </source>
</evidence>
<gene>
    <name evidence="7" type="ORF">M569_14114</name>
</gene>
<keyword evidence="3" id="KW-0131">Cell cycle</keyword>
<keyword evidence="1" id="KW-0132">Cell division</keyword>
<feature type="chain" id="PRO_5004549599" description="Cyclin C-terminal domain-containing protein" evidence="4">
    <location>
        <begin position="22"/>
        <end position="168"/>
    </location>
</feature>
<dbReference type="Pfam" id="PF00134">
    <property type="entry name" value="Cyclin_N"/>
    <property type="match status" value="1"/>
</dbReference>
<feature type="domain" description="Cyclin N-terminal" evidence="5">
    <location>
        <begin position="10"/>
        <end position="66"/>
    </location>
</feature>
<dbReference type="GO" id="GO:0051301">
    <property type="term" value="P:cell division"/>
    <property type="evidence" value="ECO:0007669"/>
    <property type="project" value="UniProtKB-KW"/>
</dbReference>
<feature type="non-terminal residue" evidence="7">
    <location>
        <position position="168"/>
    </location>
</feature>
<keyword evidence="2" id="KW-0195">Cyclin</keyword>
<organism evidence="7 8">
    <name type="scientific">Genlisea aurea</name>
    <dbReference type="NCBI Taxonomy" id="192259"/>
    <lineage>
        <taxon>Eukaryota</taxon>
        <taxon>Viridiplantae</taxon>
        <taxon>Streptophyta</taxon>
        <taxon>Embryophyta</taxon>
        <taxon>Tracheophyta</taxon>
        <taxon>Spermatophyta</taxon>
        <taxon>Magnoliopsida</taxon>
        <taxon>eudicotyledons</taxon>
        <taxon>Gunneridae</taxon>
        <taxon>Pentapetalae</taxon>
        <taxon>asterids</taxon>
        <taxon>lamiids</taxon>
        <taxon>Lamiales</taxon>
        <taxon>Lentibulariaceae</taxon>
        <taxon>Genlisea</taxon>
    </lineage>
</organism>
<dbReference type="CDD" id="cd20544">
    <property type="entry name" value="CYCLIN_AtCycD-like_rpt2"/>
    <property type="match status" value="1"/>
</dbReference>